<evidence type="ECO:0000259" key="4">
    <source>
        <dbReference type="Pfam" id="PF20147"/>
    </source>
</evidence>
<evidence type="ECO:0000313" key="5">
    <source>
        <dbReference type="EMBL" id="KAI0291185.1"/>
    </source>
</evidence>
<comment type="caution">
    <text evidence="5">The sequence shown here is derived from an EMBL/GenBank/DDBJ whole genome shotgun (WGS) entry which is preliminary data.</text>
</comment>
<name>A0AAD4LUD0_9AGAM</name>
<dbReference type="EMBL" id="WTXG01000172">
    <property type="protein sequence ID" value="KAI0291185.1"/>
    <property type="molecule type" value="Genomic_DNA"/>
</dbReference>
<reference evidence="5" key="1">
    <citation type="journal article" date="2022" name="New Phytol.">
        <title>Evolutionary transition to the ectomycorrhizal habit in the genomes of a hyperdiverse lineage of mushroom-forming fungi.</title>
        <authorList>
            <person name="Looney B."/>
            <person name="Miyauchi S."/>
            <person name="Morin E."/>
            <person name="Drula E."/>
            <person name="Courty P.E."/>
            <person name="Kohler A."/>
            <person name="Kuo A."/>
            <person name="LaButti K."/>
            <person name="Pangilinan J."/>
            <person name="Lipzen A."/>
            <person name="Riley R."/>
            <person name="Andreopoulos W."/>
            <person name="He G."/>
            <person name="Johnson J."/>
            <person name="Nolan M."/>
            <person name="Tritt A."/>
            <person name="Barry K.W."/>
            <person name="Grigoriev I.V."/>
            <person name="Nagy L.G."/>
            <person name="Hibbett D."/>
            <person name="Henrissat B."/>
            <person name="Matheny P.B."/>
            <person name="Labbe J."/>
            <person name="Martin F.M."/>
        </authorList>
    </citation>
    <scope>NUCLEOTIDE SEQUENCE</scope>
    <source>
        <strain evidence="5">BPL690</strain>
    </source>
</reference>
<proteinExistence type="predicted"/>
<keyword evidence="3" id="KW-0964">Secreted</keyword>
<organism evidence="5 6">
    <name type="scientific">Multifurca ochricompacta</name>
    <dbReference type="NCBI Taxonomy" id="376703"/>
    <lineage>
        <taxon>Eukaryota</taxon>
        <taxon>Fungi</taxon>
        <taxon>Dikarya</taxon>
        <taxon>Basidiomycota</taxon>
        <taxon>Agaricomycotina</taxon>
        <taxon>Agaricomycetes</taxon>
        <taxon>Russulales</taxon>
        <taxon>Russulaceae</taxon>
        <taxon>Multifurca</taxon>
    </lineage>
</organism>
<dbReference type="AlphaFoldDB" id="A0AAD4LUD0"/>
<dbReference type="GO" id="GO:0005576">
    <property type="term" value="C:extracellular region"/>
    <property type="evidence" value="ECO:0007669"/>
    <property type="project" value="UniProtKB-SubCell"/>
</dbReference>
<dbReference type="Proteomes" id="UP001203297">
    <property type="component" value="Unassembled WGS sequence"/>
</dbReference>
<protein>
    <recommendedName>
        <fullName evidence="4">Crinkler effector protein N-terminal domain-containing protein</fullName>
    </recommendedName>
</protein>
<comment type="subcellular location">
    <subcellularLocation>
        <location evidence="1">Host cell</location>
    </subcellularLocation>
    <subcellularLocation>
        <location evidence="2">Secreted</location>
    </subcellularLocation>
</comment>
<feature type="domain" description="Crinkler effector protein N-terminal" evidence="4">
    <location>
        <begin position="5"/>
        <end position="61"/>
    </location>
</feature>
<evidence type="ECO:0000256" key="3">
    <source>
        <dbReference type="ARBA" id="ARBA00022525"/>
    </source>
</evidence>
<evidence type="ECO:0000256" key="1">
    <source>
        <dbReference type="ARBA" id="ARBA00004340"/>
    </source>
</evidence>
<accession>A0AAD4LUD0</accession>
<evidence type="ECO:0000256" key="2">
    <source>
        <dbReference type="ARBA" id="ARBA00004613"/>
    </source>
</evidence>
<dbReference type="InterPro" id="IPR045379">
    <property type="entry name" value="Crinkler_N"/>
</dbReference>
<dbReference type="GO" id="GO:0043657">
    <property type="term" value="C:host cell"/>
    <property type="evidence" value="ECO:0007669"/>
    <property type="project" value="UniProtKB-SubCell"/>
</dbReference>
<keyword evidence="6" id="KW-1185">Reference proteome</keyword>
<gene>
    <name evidence="5" type="ORF">B0F90DRAFT_1824174</name>
</gene>
<sequence length="101" mass="11237">MDTVLTLFCLVIDNQKVSMEDIFDVEVQANIFGSDLKHVIKAKMTNRLDHLAADELTLWKLLTPLHIESIVFEIGSFDGIIQGIEFPSLKTKEAFLGTGSA</sequence>
<dbReference type="Pfam" id="PF20147">
    <property type="entry name" value="Crinkler"/>
    <property type="match status" value="1"/>
</dbReference>
<evidence type="ECO:0000313" key="6">
    <source>
        <dbReference type="Proteomes" id="UP001203297"/>
    </source>
</evidence>